<evidence type="ECO:0000256" key="2">
    <source>
        <dbReference type="ARBA" id="ARBA00023242"/>
    </source>
</evidence>
<protein>
    <submittedName>
        <fullName evidence="7">Cleavage factor one Cft1</fullName>
    </submittedName>
</protein>
<feature type="domain" description="RSE1/DDB1/CPSF1 C-terminal" evidence="4">
    <location>
        <begin position="1067"/>
        <end position="1396"/>
    </location>
</feature>
<dbReference type="eggNOG" id="KOG1896">
    <property type="taxonomic scope" value="Eukaryota"/>
</dbReference>
<dbReference type="Gene3D" id="2.130.10.10">
    <property type="entry name" value="YVTN repeat-like/Quinoprotein amine dehydrogenase"/>
    <property type="match status" value="2"/>
</dbReference>
<comment type="subcellular location">
    <subcellularLocation>
        <location evidence="1">Nucleus</location>
    </subcellularLocation>
</comment>
<evidence type="ECO:0000259" key="5">
    <source>
        <dbReference type="Pfam" id="PF10433"/>
    </source>
</evidence>
<feature type="domain" description="RSE1/DDB1/CPSF1 first beta-propeller" evidence="5">
    <location>
        <begin position="76"/>
        <end position="442"/>
    </location>
</feature>
<organism evidence="7 9">
    <name type="scientific">Schizosaccharomyces japonicus (strain yFS275 / FY16936)</name>
    <name type="common">Fission yeast</name>
    <dbReference type="NCBI Taxonomy" id="402676"/>
    <lineage>
        <taxon>Eukaryota</taxon>
        <taxon>Fungi</taxon>
        <taxon>Dikarya</taxon>
        <taxon>Ascomycota</taxon>
        <taxon>Taphrinomycotina</taxon>
        <taxon>Schizosaccharomycetes</taxon>
        <taxon>Schizosaccharomycetales</taxon>
        <taxon>Schizosaccharomycetaceae</taxon>
        <taxon>Schizosaccharomyces</taxon>
    </lineage>
</organism>
<evidence type="ECO:0000313" key="9">
    <source>
        <dbReference type="Proteomes" id="UP000001744"/>
    </source>
</evidence>
<evidence type="ECO:0000259" key="6">
    <source>
        <dbReference type="Pfam" id="PF23726"/>
    </source>
</evidence>
<dbReference type="GO" id="GO:0003676">
    <property type="term" value="F:nucleic acid binding"/>
    <property type="evidence" value="ECO:0007669"/>
    <property type="project" value="InterPro"/>
</dbReference>
<name>B6K3P3_SCHJY</name>
<feature type="region of interest" description="Disordered" evidence="3">
    <location>
        <begin position="731"/>
        <end position="759"/>
    </location>
</feature>
<dbReference type="GO" id="GO:0005634">
    <property type="term" value="C:nucleus"/>
    <property type="evidence" value="ECO:0000318"/>
    <property type="project" value="GO_Central"/>
</dbReference>
<accession>B6K3P3</accession>
<dbReference type="GO" id="GO:0005847">
    <property type="term" value="C:mRNA cleavage and polyadenylation specificity factor complex"/>
    <property type="evidence" value="ECO:0000318"/>
    <property type="project" value="GO_Central"/>
</dbReference>
<dbReference type="VEuPathDB" id="FungiDB:SJAG_03233"/>
<feature type="region of interest" description="Disordered" evidence="3">
    <location>
        <begin position="900"/>
        <end position="923"/>
    </location>
</feature>
<dbReference type="Gene3D" id="1.10.150.910">
    <property type="match status" value="1"/>
</dbReference>
<sequence>MSTIFQNLTDATAVKHVVRGQFTSATTNNLIVAKDDFLQVFDIVRVQRDSDDVEDAFGSSMNLRMEENDAFMETNMQLIRTHEHTVYTLRLVYQTRVFGTIKDLAVVKPKLGGFTTDLLVLLTNYAKVSILVWDSLTQQLSTVSMHYYESVVPPKPIAEETPAQLIVDPESTCCVLRFYGDMMAIIPFRKPEDLEMEDANAQSEKPVDVQCVYLPSFVLTASQLDYSIARVLDSKFLEGYREATLALLYCPEQTSTVFLPVRKDTVSLAVITLDIEQRASAVITSIHNLPYDIYCILPVPAPLGGSLLLGGNEIIYVDSAGSTVGIAVNPFYRNATNFQLEDRSSFQLELEGTIGVPLSSPRTESVSVLLIHPTGQLFYLDFLMDGKNVKNLDLHPASDELNNALLQSGVTCALPVADHELFLGSQTGDSYLVQWSRRSINNQTQEEGTLTYKDEENDADEEVDELDDIYDTGSKEKAKRNKFVELGPLRLEVHDVLSNVGPIIEFCTGKAGSLAYFPQDNHGPLEVTCVTGTGKSGSLVVFRRSISPVVEGKFNFEGCQSLWTIHVTGRLKNPRSHGSERYLDDEYDTYLVVSKEKESFVFTAGETFDEVEDSDFNTKGSTINVGGLLGGMRIVQICTTSLRVYDPNIHLVQRINLGKKQNVVAASVCDPYVVLVLLGGRILLYSMDAETQRLIKMDLHKQLKNVKAASLYSTNDPVMQELFSELDLGRNNSSPGKSDIQMDGVDTQPDRPSMPAGNQVTETNVSTLDEQSFAAHFVLFVLHDDGRLKVLHLPTYSCVLECDVFDLPTVLYDGLSSERVTEMHESSQELVEVLATDLGDEAKEAHLLIRSRMNEITVYKPFVCSNPVTHKTELRFSKIPQEGMTRESTECSLQDLVAETEQENAPKDASEQKPQKSSSTVDKPRMVALQRIGNHSAVFITGAKPFFLLKTAHSVAKFHPLLSECRILSLASFHTEHAPKGYIFVDENYDINICRFQDDINYDHRWGYKKVNVGRSVHGIAYHPTKMVYAIATSTLTPYEVTDEEGNVVYPLKNEGEYLPRTNSGMLELVSPLTWTVIDRYKFLDYEIPLCVRLVNLEISDVTKLRKPFIAVGTSITKGEDIAVRGSTYLFEIIDVVPQPGHPETRHKLKLVTREEIKGTVAVVSEINGYLLSGQGQKVIVRALEDEDHLVGVAFIDLGSYTVVAKSLRNLLIFGDIRQSISFVGFAEEPYRMTLFAKGQDPLSVSSADFLVQGQSLYFAVADMRGNLRILAYDPENPESHSGERLVTRGDIHVGHIITAIHLVPKMKKDRPGEVDYDEGDEFACITTNSDGSLQALCPISERVYRRLNIIQNYLANRIETVGGLNPRSYRLINTVSSLNNATHRILDGGLIEHFSYMSVAHRQEMAYKCGVPISTIMNDLVELDEALNYM</sequence>
<evidence type="ECO:0000256" key="1">
    <source>
        <dbReference type="ARBA" id="ARBA00004123"/>
    </source>
</evidence>
<evidence type="ECO:0000313" key="8">
    <source>
        <dbReference type="JaponicusDB" id="SJAG_03233"/>
    </source>
</evidence>
<dbReference type="RefSeq" id="XP_002174393.1">
    <property type="nucleotide sequence ID" value="XM_002174357.2"/>
</dbReference>
<dbReference type="GeneID" id="7049141"/>
<keyword evidence="2" id="KW-0539">Nucleus</keyword>
<dbReference type="Pfam" id="PF10433">
    <property type="entry name" value="Beta-prop_RSE1_1st"/>
    <property type="match status" value="1"/>
</dbReference>
<proteinExistence type="predicted"/>
<dbReference type="InterPro" id="IPR050358">
    <property type="entry name" value="RSE1/DDB1/CFT1"/>
</dbReference>
<evidence type="ECO:0000259" key="4">
    <source>
        <dbReference type="Pfam" id="PF03178"/>
    </source>
</evidence>
<gene>
    <name evidence="8" type="primary">cft1</name>
    <name evidence="7" type="ORF">SJAG_03233</name>
</gene>
<dbReference type="InterPro" id="IPR058543">
    <property type="entry name" value="Beta-prop_RSE1/DDB1/CPSF1_2nd"/>
</dbReference>
<dbReference type="OrthoDB" id="6109at2759"/>
<evidence type="ECO:0000256" key="3">
    <source>
        <dbReference type="SAM" id="MobiDB-lite"/>
    </source>
</evidence>
<feature type="compositionally biased region" description="Basic and acidic residues" evidence="3">
    <location>
        <begin position="904"/>
        <end position="914"/>
    </location>
</feature>
<dbReference type="InterPro" id="IPR018846">
    <property type="entry name" value="Beta-prop_RSE1/DDB1/CPSF1_1st"/>
</dbReference>
<dbReference type="OMA" id="PMTKFKL"/>
<evidence type="ECO:0000313" key="7">
    <source>
        <dbReference type="EMBL" id="EEB08100.1"/>
    </source>
</evidence>
<dbReference type="JaponicusDB" id="SJAG_03233">
    <property type="gene designation" value="cft1"/>
</dbReference>
<dbReference type="STRING" id="402676.B6K3P3"/>
<dbReference type="PANTHER" id="PTHR10644">
    <property type="entry name" value="DNA REPAIR/RNA PROCESSING CPSF FAMILY"/>
    <property type="match status" value="1"/>
</dbReference>
<dbReference type="HOGENOM" id="CLU_002414_0_0_1"/>
<dbReference type="Pfam" id="PF03178">
    <property type="entry name" value="CPSF_A"/>
    <property type="match status" value="1"/>
</dbReference>
<dbReference type="Pfam" id="PF23726">
    <property type="entry name" value="Beta-prop_RSE1_2nd"/>
    <property type="match status" value="1"/>
</dbReference>
<dbReference type="Proteomes" id="UP000001744">
    <property type="component" value="Unassembled WGS sequence"/>
</dbReference>
<feature type="domain" description="RSE1/DDB1/CPSF1 second beta-propeller" evidence="6">
    <location>
        <begin position="550"/>
        <end position="995"/>
    </location>
</feature>
<keyword evidence="9" id="KW-1185">Reference proteome</keyword>
<reference evidence="7 9" key="1">
    <citation type="journal article" date="2011" name="Science">
        <title>Comparative functional genomics of the fission yeasts.</title>
        <authorList>
            <person name="Rhind N."/>
            <person name="Chen Z."/>
            <person name="Yassour M."/>
            <person name="Thompson D.A."/>
            <person name="Haas B.J."/>
            <person name="Habib N."/>
            <person name="Wapinski I."/>
            <person name="Roy S."/>
            <person name="Lin M.F."/>
            <person name="Heiman D.I."/>
            <person name="Young S.K."/>
            <person name="Furuya K."/>
            <person name="Guo Y."/>
            <person name="Pidoux A."/>
            <person name="Chen H.M."/>
            <person name="Robbertse B."/>
            <person name="Goldberg J.M."/>
            <person name="Aoki K."/>
            <person name="Bayne E.H."/>
            <person name="Berlin A.M."/>
            <person name="Desjardins C.A."/>
            <person name="Dobbs E."/>
            <person name="Dukaj L."/>
            <person name="Fan L."/>
            <person name="FitzGerald M.G."/>
            <person name="French C."/>
            <person name="Gujja S."/>
            <person name="Hansen K."/>
            <person name="Keifenheim D."/>
            <person name="Levin J.Z."/>
            <person name="Mosher R.A."/>
            <person name="Mueller C.A."/>
            <person name="Pfiffner J."/>
            <person name="Priest M."/>
            <person name="Russ C."/>
            <person name="Smialowska A."/>
            <person name="Swoboda P."/>
            <person name="Sykes S.M."/>
            <person name="Vaughn M."/>
            <person name="Vengrova S."/>
            <person name="Yoder R."/>
            <person name="Zeng Q."/>
            <person name="Allshire R."/>
            <person name="Baulcombe D."/>
            <person name="Birren B.W."/>
            <person name="Brown W."/>
            <person name="Ekwall K."/>
            <person name="Kellis M."/>
            <person name="Leatherwood J."/>
            <person name="Levin H."/>
            <person name="Margalit H."/>
            <person name="Martienssen R."/>
            <person name="Nieduszynski C.A."/>
            <person name="Spatafora J.W."/>
            <person name="Friedman N."/>
            <person name="Dalgaard J.Z."/>
            <person name="Baumann P."/>
            <person name="Niki H."/>
            <person name="Regev A."/>
            <person name="Nusbaum C."/>
        </authorList>
    </citation>
    <scope>NUCLEOTIDE SEQUENCE [LARGE SCALE GENOMIC DNA]</scope>
    <source>
        <strain evidence="9">yFS275 / FY16936</strain>
    </source>
</reference>
<dbReference type="EMBL" id="KE651167">
    <property type="protein sequence ID" value="EEB08100.1"/>
    <property type="molecule type" value="Genomic_DNA"/>
</dbReference>
<dbReference type="InterPro" id="IPR015943">
    <property type="entry name" value="WD40/YVTN_repeat-like_dom_sf"/>
</dbReference>
<dbReference type="InterPro" id="IPR004871">
    <property type="entry name" value="RSE1/DDB1/CPSF1_C"/>
</dbReference>